<dbReference type="Gene3D" id="3.90.1200.10">
    <property type="match status" value="1"/>
</dbReference>
<dbReference type="InterPro" id="IPR002575">
    <property type="entry name" value="Aminoglycoside_PTrfase"/>
</dbReference>
<evidence type="ECO:0000313" key="2">
    <source>
        <dbReference type="EMBL" id="KXG43036.1"/>
    </source>
</evidence>
<dbReference type="Gene3D" id="3.30.200.20">
    <property type="entry name" value="Phosphorylase Kinase, domain 1"/>
    <property type="match status" value="1"/>
</dbReference>
<dbReference type="OrthoDB" id="9771902at2"/>
<dbReference type="SUPFAM" id="SSF56112">
    <property type="entry name" value="Protein kinase-like (PK-like)"/>
    <property type="match status" value="1"/>
</dbReference>
<proteinExistence type="predicted"/>
<dbReference type="Proteomes" id="UP000070352">
    <property type="component" value="Unassembled WGS sequence"/>
</dbReference>
<protein>
    <recommendedName>
        <fullName evidence="1">Aminoglycoside phosphotransferase domain-containing protein</fullName>
    </recommendedName>
</protein>
<dbReference type="InterPro" id="IPR011009">
    <property type="entry name" value="Kinase-like_dom_sf"/>
</dbReference>
<comment type="caution">
    <text evidence="2">The sequence shown here is derived from an EMBL/GenBank/DDBJ whole genome shotgun (WGS) entry which is preliminary data.</text>
</comment>
<dbReference type="RefSeq" id="WP_068723048.1">
    <property type="nucleotide sequence ID" value="NZ_LSKU01000001.1"/>
</dbReference>
<dbReference type="GO" id="GO:0042601">
    <property type="term" value="C:endospore-forming forespore"/>
    <property type="evidence" value="ECO:0007669"/>
    <property type="project" value="TreeGrafter"/>
</dbReference>
<dbReference type="PANTHER" id="PTHR39179">
    <property type="entry name" value="SPORE COAT PROTEIN I"/>
    <property type="match status" value="1"/>
</dbReference>
<dbReference type="EMBL" id="LSKU01000001">
    <property type="protein sequence ID" value="KXG43036.1"/>
    <property type="molecule type" value="Genomic_DNA"/>
</dbReference>
<dbReference type="InterPro" id="IPR047175">
    <property type="entry name" value="CotS-like"/>
</dbReference>
<dbReference type="PANTHER" id="PTHR39179:SF3">
    <property type="entry name" value="COTS-RELATED PROTEIN"/>
    <property type="match status" value="1"/>
</dbReference>
<dbReference type="STRING" id="1413211.U473_02610"/>
<sequence>MIDYPVIDDVLKNYNLQVEEIEEYSSFYKLKTNRGTKILRAWNDVETLDFAFQFRESLAHEGFRKIDRFIRTNDGQPYILNEDQGFVLTDWIEGKIPVSSNPQHMKTIGKTLAEFHQAMVKIKTNQTFEPWSHHFKRGLGHLMQIEKVVSQKQRKTPLDDIVLKYIPSQQAQMRRSIEMSEKLERNYFRNEKEPGWCLGNVQLNRFRIDRFEEGWIFDLGLPIYDLPAYDLAKMVAHVYQRNGFQEDIIYKLLDAYQEKNPLEIDDKKWILTYLSYPHDLWKFLYIYFIAKVPQKGYSLEMQYQQLVGLQINTEQLYQVLYVYFQL</sequence>
<feature type="domain" description="Aminoglycoside phosphotransferase" evidence="1">
    <location>
        <begin position="22"/>
        <end position="241"/>
    </location>
</feature>
<organism evidence="2 3">
    <name type="scientific">Tepidibacillus decaturensis</name>
    <dbReference type="NCBI Taxonomy" id="1413211"/>
    <lineage>
        <taxon>Bacteria</taxon>
        <taxon>Bacillati</taxon>
        <taxon>Bacillota</taxon>
        <taxon>Bacilli</taxon>
        <taxon>Bacillales</taxon>
        <taxon>Bacillaceae</taxon>
        <taxon>Tepidibacillus</taxon>
    </lineage>
</organism>
<gene>
    <name evidence="2" type="ORF">U473_02610</name>
</gene>
<evidence type="ECO:0000313" key="3">
    <source>
        <dbReference type="Proteomes" id="UP000070352"/>
    </source>
</evidence>
<evidence type="ECO:0000259" key="1">
    <source>
        <dbReference type="Pfam" id="PF01636"/>
    </source>
</evidence>
<keyword evidence="3" id="KW-1185">Reference proteome</keyword>
<dbReference type="Pfam" id="PF01636">
    <property type="entry name" value="APH"/>
    <property type="match status" value="1"/>
</dbReference>
<accession>A0A135L246</accession>
<dbReference type="AlphaFoldDB" id="A0A135L246"/>
<reference evidence="2 3" key="1">
    <citation type="submission" date="2016-02" db="EMBL/GenBank/DDBJ databases">
        <title>Draft Genome for Tepidibacillus decaturensis nov. sp. Strain Z9, an Anaerobic, Moderately Thermophilic and Heterotrophic Bacterium from Deep Subsurface of the Illinois Basin, USA.</title>
        <authorList>
            <person name="Dong Y."/>
            <person name="Chang J.Y."/>
            <person name="Sanford R."/>
            <person name="Fouke B.W."/>
        </authorList>
    </citation>
    <scope>NUCLEOTIDE SEQUENCE [LARGE SCALE GENOMIC DNA]</scope>
    <source>
        <strain evidence="2 3">Z9</strain>
    </source>
</reference>
<name>A0A135L246_9BACI</name>